<evidence type="ECO:0000256" key="1">
    <source>
        <dbReference type="ARBA" id="ARBA00004117"/>
    </source>
</evidence>
<keyword evidence="8" id="KW-0969">Cilium</keyword>
<comment type="function">
    <text evidence="5 6">Structural component of flagellum, the bacterial motility apparatus. Part of the rod structure of flagellar basal body.</text>
</comment>
<dbReference type="InterPro" id="IPR006300">
    <property type="entry name" value="FlgB"/>
</dbReference>
<proteinExistence type="inferred from homology"/>
<feature type="domain" description="Flagellar basal body rod protein N-terminal" evidence="7">
    <location>
        <begin position="21"/>
        <end position="39"/>
    </location>
</feature>
<evidence type="ECO:0000256" key="6">
    <source>
        <dbReference type="PIRNR" id="PIRNR002889"/>
    </source>
</evidence>
<evidence type="ECO:0000256" key="2">
    <source>
        <dbReference type="ARBA" id="ARBA00009677"/>
    </source>
</evidence>
<dbReference type="EMBL" id="JAUCBP010000006">
    <property type="protein sequence ID" value="MDM7860174.1"/>
    <property type="molecule type" value="Genomic_DNA"/>
</dbReference>
<dbReference type="InterPro" id="IPR001444">
    <property type="entry name" value="Flag_bb_rod_N"/>
</dbReference>
<keyword evidence="9" id="KW-1185">Reference proteome</keyword>
<keyword evidence="8" id="KW-0966">Cell projection</keyword>
<gene>
    <name evidence="8" type="primary">flgB</name>
    <name evidence="8" type="ORF">QTP81_06160</name>
</gene>
<reference evidence="8 9" key="1">
    <citation type="submission" date="2023-06" db="EMBL/GenBank/DDBJ databases">
        <title>Alteromonas sp. ASW11-36 isolated from intertidal sand.</title>
        <authorList>
            <person name="Li Y."/>
        </authorList>
    </citation>
    <scope>NUCLEOTIDE SEQUENCE [LARGE SCALE GENOMIC DNA]</scope>
    <source>
        <strain evidence="8 9">ASW11-36</strain>
    </source>
</reference>
<accession>A0ABT7SX95</accession>
<keyword evidence="8" id="KW-0282">Flagellum</keyword>
<evidence type="ECO:0000256" key="5">
    <source>
        <dbReference type="ARBA" id="ARBA00024934"/>
    </source>
</evidence>
<comment type="caution">
    <text evidence="8">The sequence shown here is derived from an EMBL/GenBank/DDBJ whole genome shotgun (WGS) entry which is preliminary data.</text>
</comment>
<evidence type="ECO:0000259" key="7">
    <source>
        <dbReference type="Pfam" id="PF00460"/>
    </source>
</evidence>
<evidence type="ECO:0000256" key="4">
    <source>
        <dbReference type="ARBA" id="ARBA00023143"/>
    </source>
</evidence>
<dbReference type="Pfam" id="PF00460">
    <property type="entry name" value="Flg_bb_rod"/>
    <property type="match status" value="1"/>
</dbReference>
<name>A0ABT7SX95_9ALTE</name>
<evidence type="ECO:0000256" key="3">
    <source>
        <dbReference type="ARBA" id="ARBA00014376"/>
    </source>
</evidence>
<sequence>MAINLDRLVGFHHKAVQVRTEQMEVISGNLANANTPGYKARAIDFQQAMSSARHDQTHRLARTHEKHFDGKMELQQAELKFRVPTQPDTGDGNTVDVQQERNAFLDTGMRYQASVELLSGKIKGMKKALSSGGGQ</sequence>
<dbReference type="NCBIfam" id="TIGR01396">
    <property type="entry name" value="FlgB"/>
    <property type="match status" value="1"/>
</dbReference>
<comment type="subunit">
    <text evidence="6">The basal body constitutes a major portion of the flagellar organelle and consists of a number of rings mounted on a central rod.</text>
</comment>
<evidence type="ECO:0000313" key="9">
    <source>
        <dbReference type="Proteomes" id="UP001234343"/>
    </source>
</evidence>
<comment type="subcellular location">
    <subcellularLocation>
        <location evidence="1 6">Bacterial flagellum basal body</location>
    </subcellularLocation>
</comment>
<organism evidence="8 9">
    <name type="scientific">Alteromonas arenosi</name>
    <dbReference type="NCBI Taxonomy" id="3055817"/>
    <lineage>
        <taxon>Bacteria</taxon>
        <taxon>Pseudomonadati</taxon>
        <taxon>Pseudomonadota</taxon>
        <taxon>Gammaproteobacteria</taxon>
        <taxon>Alteromonadales</taxon>
        <taxon>Alteromonadaceae</taxon>
        <taxon>Alteromonas/Salinimonas group</taxon>
        <taxon>Alteromonas</taxon>
    </lineage>
</organism>
<evidence type="ECO:0000313" key="8">
    <source>
        <dbReference type="EMBL" id="MDM7860174.1"/>
    </source>
</evidence>
<dbReference type="PANTHER" id="PTHR30435:SF12">
    <property type="entry name" value="FLAGELLAR BASAL BODY ROD PROTEIN FLGB"/>
    <property type="match status" value="1"/>
</dbReference>
<dbReference type="PANTHER" id="PTHR30435">
    <property type="entry name" value="FLAGELLAR PROTEIN"/>
    <property type="match status" value="1"/>
</dbReference>
<comment type="similarity">
    <text evidence="2 6">Belongs to the flagella basal body rod proteins family.</text>
</comment>
<dbReference type="PIRSF" id="PIRSF002889">
    <property type="entry name" value="Rod_FlgB"/>
    <property type="match status" value="1"/>
</dbReference>
<dbReference type="RefSeq" id="WP_289364421.1">
    <property type="nucleotide sequence ID" value="NZ_JAUCBP010000006.1"/>
</dbReference>
<protein>
    <recommendedName>
        <fullName evidence="3 6">Flagellar basal body rod protein FlgB</fullName>
    </recommendedName>
</protein>
<dbReference type="Proteomes" id="UP001234343">
    <property type="component" value="Unassembled WGS sequence"/>
</dbReference>
<keyword evidence="4 6" id="KW-0975">Bacterial flagellum</keyword>